<keyword evidence="2" id="KW-1185">Reference proteome</keyword>
<dbReference type="Proteomes" id="UP001152531">
    <property type="component" value="Unassembled WGS sequence"/>
</dbReference>
<keyword evidence="1" id="KW-0647">Proteasome</keyword>
<gene>
    <name evidence="1" type="ORF">CLIB1444_10S03070</name>
</gene>
<dbReference type="EMBL" id="CALSDN010000010">
    <property type="protein sequence ID" value="CAH6722642.1"/>
    <property type="molecule type" value="Genomic_DNA"/>
</dbReference>
<evidence type="ECO:0000313" key="1">
    <source>
        <dbReference type="EMBL" id="CAH6722642.1"/>
    </source>
</evidence>
<evidence type="ECO:0000313" key="2">
    <source>
        <dbReference type="Proteomes" id="UP001152531"/>
    </source>
</evidence>
<sequence>MVTVRSESNLKNATMNHDPFAWGRPDDNVYGKYNQSIAQAKNNELDAFPKMHTQQPIITGTSVLGIKYKNGIIMAADNIGSYGSLLRFSNIERIIKVGSETVVGVSGDISDFQQLERILEELVISEENYDNQGENNLRAPHVHEYLTRVLYNRRNKMNPLWNSIIVGGFDNDKTPFLKYIDLLGVTYGSSTLATGFGSYLAIPLLRKLIPDDKDYSNIEEEDAKKVIQECMRVLFYRDARSGEKFTLVTVNDEGVKFEKDVEVTGQSWEFAKNLVGYGSKQL</sequence>
<protein>
    <submittedName>
        <fullName evidence="1">Proteasome subunit beta type-7</fullName>
    </submittedName>
</protein>
<reference evidence="1" key="1">
    <citation type="submission" date="2022-06" db="EMBL/GenBank/DDBJ databases">
        <authorList>
            <person name="Legras J.-L."/>
            <person name="Devillers H."/>
            <person name="Grondin C."/>
        </authorList>
    </citation>
    <scope>NUCLEOTIDE SEQUENCE</scope>
    <source>
        <strain evidence="1">CLIB 1444</strain>
    </source>
</reference>
<comment type="caution">
    <text evidence="1">The sequence shown here is derived from an EMBL/GenBank/DDBJ whole genome shotgun (WGS) entry which is preliminary data.</text>
</comment>
<name>A0ACA9YCG1_9ASCO</name>
<proteinExistence type="predicted"/>
<organism evidence="1 2">
    <name type="scientific">[Candida] jaroonii</name>
    <dbReference type="NCBI Taxonomy" id="467808"/>
    <lineage>
        <taxon>Eukaryota</taxon>
        <taxon>Fungi</taxon>
        <taxon>Dikarya</taxon>
        <taxon>Ascomycota</taxon>
        <taxon>Saccharomycotina</taxon>
        <taxon>Pichiomycetes</taxon>
        <taxon>Debaryomycetaceae</taxon>
        <taxon>Yamadazyma</taxon>
    </lineage>
</organism>
<accession>A0ACA9YCG1</accession>